<evidence type="ECO:0000313" key="1">
    <source>
        <dbReference type="EMBL" id="KAH9298531.1"/>
    </source>
</evidence>
<gene>
    <name evidence="1" type="ORF">KI387_030213</name>
</gene>
<comment type="caution">
    <text evidence="1">The sequence shown here is derived from an EMBL/GenBank/DDBJ whole genome shotgun (WGS) entry which is preliminary data.</text>
</comment>
<feature type="non-terminal residue" evidence="1">
    <location>
        <position position="1"/>
    </location>
</feature>
<dbReference type="AlphaFoldDB" id="A0AA38CG83"/>
<evidence type="ECO:0000313" key="2">
    <source>
        <dbReference type="Proteomes" id="UP000824469"/>
    </source>
</evidence>
<keyword evidence="2" id="KW-1185">Reference proteome</keyword>
<organism evidence="1 2">
    <name type="scientific">Taxus chinensis</name>
    <name type="common">Chinese yew</name>
    <name type="synonym">Taxus wallichiana var. chinensis</name>
    <dbReference type="NCBI Taxonomy" id="29808"/>
    <lineage>
        <taxon>Eukaryota</taxon>
        <taxon>Viridiplantae</taxon>
        <taxon>Streptophyta</taxon>
        <taxon>Embryophyta</taxon>
        <taxon>Tracheophyta</taxon>
        <taxon>Spermatophyta</taxon>
        <taxon>Pinopsida</taxon>
        <taxon>Pinidae</taxon>
        <taxon>Conifers II</taxon>
        <taxon>Cupressales</taxon>
        <taxon>Taxaceae</taxon>
        <taxon>Taxus</taxon>
    </lineage>
</organism>
<dbReference type="EMBL" id="JAHRHJ020000010">
    <property type="protein sequence ID" value="KAH9298531.1"/>
    <property type="molecule type" value="Genomic_DNA"/>
</dbReference>
<name>A0AA38CG83_TAXCH</name>
<protein>
    <submittedName>
        <fullName evidence="1">Uncharacterized protein</fullName>
    </submittedName>
</protein>
<reference evidence="1 2" key="1">
    <citation type="journal article" date="2021" name="Nat. Plants">
        <title>The Taxus genome provides insights into paclitaxel biosynthesis.</title>
        <authorList>
            <person name="Xiong X."/>
            <person name="Gou J."/>
            <person name="Liao Q."/>
            <person name="Li Y."/>
            <person name="Zhou Q."/>
            <person name="Bi G."/>
            <person name="Li C."/>
            <person name="Du R."/>
            <person name="Wang X."/>
            <person name="Sun T."/>
            <person name="Guo L."/>
            <person name="Liang H."/>
            <person name="Lu P."/>
            <person name="Wu Y."/>
            <person name="Zhang Z."/>
            <person name="Ro D.K."/>
            <person name="Shang Y."/>
            <person name="Huang S."/>
            <person name="Yan J."/>
        </authorList>
    </citation>
    <scope>NUCLEOTIDE SEQUENCE [LARGE SCALE GENOMIC DNA]</scope>
    <source>
        <strain evidence="1">Ta-2019</strain>
    </source>
</reference>
<feature type="non-terminal residue" evidence="1">
    <location>
        <position position="62"/>
    </location>
</feature>
<dbReference type="Proteomes" id="UP000824469">
    <property type="component" value="Unassembled WGS sequence"/>
</dbReference>
<proteinExistence type="predicted"/>
<accession>A0AA38CG83</accession>
<sequence>MCDTLEENEVVFGVVIEGIVDVMGVTEVADAEVIVGIGPNYEMIGRKVDVGSTEPDGANVGV</sequence>